<dbReference type="InterPro" id="IPR051461">
    <property type="entry name" value="UPF0750_membrane"/>
</dbReference>
<feature type="transmembrane region" description="Helical" evidence="6">
    <location>
        <begin position="64"/>
        <end position="86"/>
    </location>
</feature>
<organism evidence="8 9">
    <name type="scientific">Muiribacterium halophilum</name>
    <dbReference type="NCBI Taxonomy" id="2053465"/>
    <lineage>
        <taxon>Bacteria</taxon>
        <taxon>Candidatus Muiribacteriota</taxon>
        <taxon>Candidatus Muiribacteriia</taxon>
        <taxon>Candidatus Muiribacteriales</taxon>
        <taxon>Candidatus Muiribacteriaceae</taxon>
        <taxon>Candidatus Muiribacterium</taxon>
    </lineage>
</organism>
<keyword evidence="2" id="KW-1003">Cell membrane</keyword>
<dbReference type="Gene3D" id="3.30.70.120">
    <property type="match status" value="1"/>
</dbReference>
<dbReference type="CDD" id="cd16380">
    <property type="entry name" value="YitT_C"/>
    <property type="match status" value="1"/>
</dbReference>
<keyword evidence="3 6" id="KW-0812">Transmembrane</keyword>
<evidence type="ECO:0000313" key="9">
    <source>
        <dbReference type="Proteomes" id="UP000234857"/>
    </source>
</evidence>
<evidence type="ECO:0000313" key="8">
    <source>
        <dbReference type="EMBL" id="PLX16461.1"/>
    </source>
</evidence>
<feature type="domain" description="DUF2179" evidence="7">
    <location>
        <begin position="242"/>
        <end position="296"/>
    </location>
</feature>
<feature type="transmembrane region" description="Helical" evidence="6">
    <location>
        <begin position="98"/>
        <end position="115"/>
    </location>
</feature>
<dbReference type="GO" id="GO:0005886">
    <property type="term" value="C:plasma membrane"/>
    <property type="evidence" value="ECO:0007669"/>
    <property type="project" value="UniProtKB-SubCell"/>
</dbReference>
<comment type="subcellular location">
    <subcellularLocation>
        <location evidence="1">Cell membrane</location>
        <topology evidence="1">Multi-pass membrane protein</topology>
    </subcellularLocation>
</comment>
<dbReference type="AlphaFoldDB" id="A0A2N5ZCQ9"/>
<feature type="transmembrane region" description="Helical" evidence="6">
    <location>
        <begin position="127"/>
        <end position="149"/>
    </location>
</feature>
<dbReference type="PIRSF" id="PIRSF006483">
    <property type="entry name" value="Membrane_protein_YitT"/>
    <property type="match status" value="1"/>
</dbReference>
<dbReference type="Pfam" id="PF02588">
    <property type="entry name" value="YitT_membrane"/>
    <property type="match status" value="1"/>
</dbReference>
<evidence type="ECO:0000256" key="5">
    <source>
        <dbReference type="ARBA" id="ARBA00023136"/>
    </source>
</evidence>
<evidence type="ECO:0000256" key="3">
    <source>
        <dbReference type="ARBA" id="ARBA00022692"/>
    </source>
</evidence>
<dbReference type="EMBL" id="PKTG01000114">
    <property type="protein sequence ID" value="PLX16461.1"/>
    <property type="molecule type" value="Genomic_DNA"/>
</dbReference>
<gene>
    <name evidence="8" type="ORF">C0601_10110</name>
</gene>
<sequence length="306" mass="34242">MKKKAFKQKLNTKKLLEQYEKPLYQKIINFILLNIGFTISALGYVYFFLPNRIVNGGAGGVATVLYYTFGFNVSLTLITINIFLVFLQMRLLGKSSSFKTLYVIIVQPIVIQFLLKYADKTHITDDPMLACLFGGVMTGIGIGIVFKVGGTTGGTDILARIFSKYLRVSVGRALTVIDFSIALSSGIFLGKIELALYGIISIFFVTRIIDIIQQGLNYSKVVYIISPQYMIISEALMGELQRGATLIDVQGLFTQKDKKMIMIVINKRQIFRLKEIIDQFDPGAFTVVTDAYSVMGNGFKRHPEVE</sequence>
<dbReference type="Proteomes" id="UP000234857">
    <property type="component" value="Unassembled WGS sequence"/>
</dbReference>
<protein>
    <recommendedName>
        <fullName evidence="7">DUF2179 domain-containing protein</fullName>
    </recommendedName>
</protein>
<feature type="transmembrane region" description="Helical" evidence="6">
    <location>
        <begin position="194"/>
        <end position="212"/>
    </location>
</feature>
<keyword evidence="5 6" id="KW-0472">Membrane</keyword>
<feature type="transmembrane region" description="Helical" evidence="6">
    <location>
        <begin position="170"/>
        <end position="188"/>
    </location>
</feature>
<proteinExistence type="predicted"/>
<dbReference type="PANTHER" id="PTHR33545:SF9">
    <property type="entry name" value="UPF0750 MEMBRANE PROTEIN YITE"/>
    <property type="match status" value="1"/>
</dbReference>
<reference evidence="8 9" key="1">
    <citation type="submission" date="2017-11" db="EMBL/GenBank/DDBJ databases">
        <title>Genome-resolved metagenomics identifies genetic mobility, metabolic interactions, and unexpected diversity in perchlorate-reducing communities.</title>
        <authorList>
            <person name="Barnum T.P."/>
            <person name="Figueroa I.A."/>
            <person name="Carlstrom C.I."/>
            <person name="Lucas L.N."/>
            <person name="Engelbrektson A.L."/>
            <person name="Coates J.D."/>
        </authorList>
    </citation>
    <scope>NUCLEOTIDE SEQUENCE [LARGE SCALE GENOMIC DNA]</scope>
    <source>
        <strain evidence="8">BM706</strain>
    </source>
</reference>
<dbReference type="Pfam" id="PF10035">
    <property type="entry name" value="DUF2179"/>
    <property type="match status" value="1"/>
</dbReference>
<dbReference type="InterPro" id="IPR015867">
    <property type="entry name" value="N-reg_PII/ATP_PRibTrfase_C"/>
</dbReference>
<feature type="transmembrane region" description="Helical" evidence="6">
    <location>
        <begin position="27"/>
        <end position="49"/>
    </location>
</feature>
<name>A0A2N5ZCQ9_MUIH1</name>
<dbReference type="InterPro" id="IPR003740">
    <property type="entry name" value="YitT"/>
</dbReference>
<evidence type="ECO:0000256" key="2">
    <source>
        <dbReference type="ARBA" id="ARBA00022475"/>
    </source>
</evidence>
<evidence type="ECO:0000256" key="4">
    <source>
        <dbReference type="ARBA" id="ARBA00022989"/>
    </source>
</evidence>
<evidence type="ECO:0000256" key="6">
    <source>
        <dbReference type="SAM" id="Phobius"/>
    </source>
</evidence>
<dbReference type="PANTHER" id="PTHR33545">
    <property type="entry name" value="UPF0750 MEMBRANE PROTEIN YITT-RELATED"/>
    <property type="match status" value="1"/>
</dbReference>
<comment type="caution">
    <text evidence="8">The sequence shown here is derived from an EMBL/GenBank/DDBJ whole genome shotgun (WGS) entry which is preliminary data.</text>
</comment>
<evidence type="ECO:0000256" key="1">
    <source>
        <dbReference type="ARBA" id="ARBA00004651"/>
    </source>
</evidence>
<dbReference type="InterPro" id="IPR019264">
    <property type="entry name" value="DUF2179"/>
</dbReference>
<evidence type="ECO:0000259" key="7">
    <source>
        <dbReference type="Pfam" id="PF10035"/>
    </source>
</evidence>
<accession>A0A2N5ZCQ9</accession>
<keyword evidence="4 6" id="KW-1133">Transmembrane helix</keyword>